<dbReference type="AlphaFoldDB" id="A0A3N4YM37"/>
<evidence type="ECO:0000313" key="3">
    <source>
        <dbReference type="Proteomes" id="UP000280501"/>
    </source>
</evidence>
<dbReference type="EMBL" id="RKQZ01000001">
    <property type="protein sequence ID" value="RPF20384.1"/>
    <property type="molecule type" value="Genomic_DNA"/>
</dbReference>
<keyword evidence="3" id="KW-1185">Reference proteome</keyword>
<reference evidence="2 3" key="1">
    <citation type="submission" date="2018-11" db="EMBL/GenBank/DDBJ databases">
        <title>Sequencing the genomes of 1000 actinobacteria strains.</title>
        <authorList>
            <person name="Klenk H.-P."/>
        </authorList>
    </citation>
    <scope>NUCLEOTIDE SEQUENCE [LARGE SCALE GENOMIC DNA]</scope>
    <source>
        <strain evidence="2 3">DSM 15700</strain>
    </source>
</reference>
<gene>
    <name evidence="2" type="ORF">EDD34_0975</name>
</gene>
<dbReference type="RefSeq" id="WP_123813561.1">
    <property type="nucleotide sequence ID" value="NZ_RKQZ01000001.1"/>
</dbReference>
<keyword evidence="1" id="KW-1133">Transmembrane helix</keyword>
<organism evidence="2 3">
    <name type="scientific">Myceligenerans xiligouense</name>
    <dbReference type="NCBI Taxonomy" id="253184"/>
    <lineage>
        <taxon>Bacteria</taxon>
        <taxon>Bacillati</taxon>
        <taxon>Actinomycetota</taxon>
        <taxon>Actinomycetes</taxon>
        <taxon>Micrococcales</taxon>
        <taxon>Promicromonosporaceae</taxon>
        <taxon>Myceligenerans</taxon>
    </lineage>
</organism>
<dbReference type="Proteomes" id="UP000280501">
    <property type="component" value="Unassembled WGS sequence"/>
</dbReference>
<keyword evidence="1" id="KW-0812">Transmembrane</keyword>
<comment type="caution">
    <text evidence="2">The sequence shown here is derived from an EMBL/GenBank/DDBJ whole genome shotgun (WGS) entry which is preliminary data.</text>
</comment>
<evidence type="ECO:0000256" key="1">
    <source>
        <dbReference type="SAM" id="Phobius"/>
    </source>
</evidence>
<keyword evidence="1" id="KW-0472">Membrane</keyword>
<protein>
    <submittedName>
        <fullName evidence="2">Uncharacterized protein</fullName>
    </submittedName>
</protein>
<feature type="transmembrane region" description="Helical" evidence="1">
    <location>
        <begin position="51"/>
        <end position="76"/>
    </location>
</feature>
<proteinExistence type="predicted"/>
<evidence type="ECO:0000313" key="2">
    <source>
        <dbReference type="EMBL" id="RPF20384.1"/>
    </source>
</evidence>
<sequence length="82" mass="8800">MLLAWLLFVCGLTSAFALLGVYLVQQFLNVDELAMKLGALPTRSIRITIRAAILSGILIILMILGGMWCSVILEILGTHGGA</sequence>
<accession>A0A3N4YM37</accession>
<name>A0A3N4YM37_9MICO</name>